<feature type="region of interest" description="Disordered" evidence="1">
    <location>
        <begin position="143"/>
        <end position="211"/>
    </location>
</feature>
<protein>
    <submittedName>
        <fullName evidence="3">Uncharacterized protein</fullName>
    </submittedName>
</protein>
<dbReference type="EMBL" id="JAGBKM010000020">
    <property type="protein sequence ID" value="MBO1531645.1"/>
    <property type="molecule type" value="Genomic_DNA"/>
</dbReference>
<feature type="compositionally biased region" description="Polar residues" evidence="1">
    <location>
        <begin position="194"/>
        <end position="208"/>
    </location>
</feature>
<feature type="region of interest" description="Disordered" evidence="1">
    <location>
        <begin position="480"/>
        <end position="504"/>
    </location>
</feature>
<keyword evidence="4" id="KW-1185">Reference proteome</keyword>
<evidence type="ECO:0000256" key="1">
    <source>
        <dbReference type="SAM" id="MobiDB-lite"/>
    </source>
</evidence>
<reference evidence="3 4" key="1">
    <citation type="submission" date="2021-03" db="EMBL/GenBank/DDBJ databases">
        <authorList>
            <person name="Shang D.-D."/>
            <person name="Du Z.-J."/>
            <person name="Chen G.-J."/>
        </authorList>
    </citation>
    <scope>NUCLEOTIDE SEQUENCE [LARGE SCALE GENOMIC DNA]</scope>
    <source>
        <strain evidence="3 4">F1192</strain>
    </source>
</reference>
<keyword evidence="2" id="KW-1133">Transmembrane helix</keyword>
<dbReference type="RefSeq" id="WP_207992014.1">
    <property type="nucleotide sequence ID" value="NZ_JAGBKM010000020.1"/>
</dbReference>
<organism evidence="3 4">
    <name type="scientific">Psychrobacter coccoides</name>
    <dbReference type="NCBI Taxonomy" id="2818440"/>
    <lineage>
        <taxon>Bacteria</taxon>
        <taxon>Pseudomonadati</taxon>
        <taxon>Pseudomonadota</taxon>
        <taxon>Gammaproteobacteria</taxon>
        <taxon>Moraxellales</taxon>
        <taxon>Moraxellaceae</taxon>
        <taxon>Psychrobacter</taxon>
    </lineage>
</organism>
<evidence type="ECO:0000256" key="2">
    <source>
        <dbReference type="SAM" id="Phobius"/>
    </source>
</evidence>
<accession>A0ABS3NRI8</accession>
<evidence type="ECO:0000313" key="3">
    <source>
        <dbReference type="EMBL" id="MBO1531645.1"/>
    </source>
</evidence>
<gene>
    <name evidence="3" type="ORF">J3492_10545</name>
</gene>
<proteinExistence type="predicted"/>
<sequence length="537" mass="58203">MTLINQLEQTVTKAVADDDTNVAQTSLLEQFYAIFIMRLAQPMVYSQLLRSHQDISATSNTNAVLFEQVWQSPAQRQRLIDELSATHHVTAATTEQLLVNASQLTYQVLKNQAQGQFLPAFLQTQQASIRQYLPVWAETVLVEPASETSSTPSQTIINSDESTAYDRTRQATTDTVDLTASDPAINDVPDNPPESMSPTGQPAPSSDLTSKDSIDVAHVNPAEYREPHTPTDTSAHQHGARQQRNNYIIIGLLLIGLLGAIGMVWLLVLQPNASSPAEPPVAMEHAATTVTATAEPVQQTVAPTELVVAVDNTGSLYHCTAVVGNVTLQNMLKQALEVSFAEQSNACELTVKQGVATRFSGIDTKTLPDLFTLLRSVPFARLQLQDDTINLEAPDAELLQSLVTDMRSLIPQVTITAAAPLPLTENNDLVTDNNNEGSALPDLDDEFNTAAMMTDANNEPTSDTQENNSQAYQALDDDIDDPALAAPNYDDDIHDTQPPVPAGPISAAEVDALARTTIVAEQLRNERPVDEDIVPNE</sequence>
<evidence type="ECO:0000313" key="4">
    <source>
        <dbReference type="Proteomes" id="UP000664554"/>
    </source>
</evidence>
<dbReference type="Proteomes" id="UP000664554">
    <property type="component" value="Unassembled WGS sequence"/>
</dbReference>
<comment type="caution">
    <text evidence="3">The sequence shown here is derived from an EMBL/GenBank/DDBJ whole genome shotgun (WGS) entry which is preliminary data.</text>
</comment>
<feature type="compositionally biased region" description="Polar residues" evidence="1">
    <location>
        <begin position="146"/>
        <end position="162"/>
    </location>
</feature>
<name>A0ABS3NRI8_9GAMM</name>
<keyword evidence="2" id="KW-0472">Membrane</keyword>
<feature type="transmembrane region" description="Helical" evidence="2">
    <location>
        <begin position="247"/>
        <end position="268"/>
    </location>
</feature>
<keyword evidence="2" id="KW-0812">Transmembrane</keyword>